<protein>
    <recommendedName>
        <fullName evidence="4">Conjugal transfer protein TraB</fullName>
    </recommendedName>
</protein>
<comment type="caution">
    <text evidence="2">The sequence shown here is derived from an EMBL/GenBank/DDBJ whole genome shotgun (WGS) entry which is preliminary data.</text>
</comment>
<keyword evidence="1" id="KW-0175">Coiled coil</keyword>
<dbReference type="CDD" id="cd16430">
    <property type="entry name" value="TraB"/>
    <property type="match status" value="1"/>
</dbReference>
<accession>A0A9Q3U9N2</accession>
<dbReference type="RefSeq" id="WP_228085467.1">
    <property type="nucleotide sequence ID" value="NZ_JACVHL010000002.1"/>
</dbReference>
<gene>
    <name evidence="2" type="ORF">IB292_01960</name>
</gene>
<reference evidence="2" key="1">
    <citation type="submission" date="2020-09" db="EMBL/GenBank/DDBJ databases">
        <title>Genome sequence of Vibrio parahaemolyticus isolates.</title>
        <authorList>
            <person name="Hammerl J.A."/>
            <person name="Strauch E."/>
        </authorList>
    </citation>
    <scope>NUCLEOTIDE SEQUENCE</scope>
    <source>
        <strain evidence="2">17-VB00146</strain>
    </source>
</reference>
<sequence>MKRGNPITQAKEMAAKLLSKTAERDYKEDSFWADPTKRKIIVACVALGAAYYLSTFLPETRVAPRTSIEDRYSFAIDDLTGDEKHKRPKSIFSEAGADRLDAIESQDLVKAMEEEMKIRERELTQREQEIAQEIQDKDEEMEQMHLQNAQALRDIKQDSQSKLKQAEIDNRQDAQKFVNALINGEDPNGIIKGVKVPEGLVLTKSENVNAPAAMTPTVVIGPDGKPQQTSEFVTGTRRSAMAKRNNTATGLRIMNASGNFRVASGQTLDMNNQESMRQMAMNAGENLDSTDDVFTRLAKKKAELAAKRAQLANAAEIQAEEAKAKAEYEANIVPLTAGSVISGTLINGMYVPTGSSSSNEPMPALFRVKKEAIMPNYFVSDEVVECVIVAGSRPAIESIRVIFRASTITCIREDGRATEDSIRATSTGPDGVTGVPAKLISRNSEMLAKTAMAGFLNGLTEIFSQTSLEVNEEDGVYAISGGDLAKLGGSAALGGAGEALTRLADYYMTLADKMQPTLLVNPGIEVDFLVTSMSQLDFNKSDAKVK</sequence>
<dbReference type="Proteomes" id="UP000726777">
    <property type="component" value="Unassembled WGS sequence"/>
</dbReference>
<organism evidence="2 3">
    <name type="scientific">Vibrio parahaemolyticus</name>
    <dbReference type="NCBI Taxonomy" id="670"/>
    <lineage>
        <taxon>Bacteria</taxon>
        <taxon>Pseudomonadati</taxon>
        <taxon>Pseudomonadota</taxon>
        <taxon>Gammaproteobacteria</taxon>
        <taxon>Vibrionales</taxon>
        <taxon>Vibrionaceae</taxon>
        <taxon>Vibrio</taxon>
    </lineage>
</organism>
<dbReference type="AlphaFoldDB" id="A0A9Q3U9N2"/>
<proteinExistence type="predicted"/>
<dbReference type="InterPro" id="IPR005498">
    <property type="entry name" value="T4SS_VirB10/TraB/TrbI"/>
</dbReference>
<name>A0A9Q3U9N2_VIBPH</name>
<feature type="coiled-coil region" evidence="1">
    <location>
        <begin position="109"/>
        <end position="169"/>
    </location>
</feature>
<evidence type="ECO:0000256" key="1">
    <source>
        <dbReference type="SAM" id="Coils"/>
    </source>
</evidence>
<evidence type="ECO:0000313" key="2">
    <source>
        <dbReference type="EMBL" id="MCC3803792.1"/>
    </source>
</evidence>
<evidence type="ECO:0008006" key="4">
    <source>
        <dbReference type="Google" id="ProtNLM"/>
    </source>
</evidence>
<dbReference type="Pfam" id="PF03743">
    <property type="entry name" value="TrbI"/>
    <property type="match status" value="1"/>
</dbReference>
<evidence type="ECO:0000313" key="3">
    <source>
        <dbReference type="Proteomes" id="UP000726777"/>
    </source>
</evidence>
<dbReference type="EMBL" id="JACVHL010000002">
    <property type="protein sequence ID" value="MCC3803792.1"/>
    <property type="molecule type" value="Genomic_DNA"/>
</dbReference>